<keyword evidence="1" id="KW-1133">Transmembrane helix</keyword>
<feature type="transmembrane region" description="Helical" evidence="1">
    <location>
        <begin position="51"/>
        <end position="73"/>
    </location>
</feature>
<evidence type="ECO:0000256" key="1">
    <source>
        <dbReference type="SAM" id="Phobius"/>
    </source>
</evidence>
<keyword evidence="1" id="KW-0812">Transmembrane</keyword>
<evidence type="ECO:0000313" key="3">
    <source>
        <dbReference type="Proteomes" id="UP000267821"/>
    </source>
</evidence>
<keyword evidence="3" id="KW-1185">Reference proteome</keyword>
<gene>
    <name evidence="2" type="ORF">L211DRAFT_186679</name>
</gene>
<sequence>MSALAELHILHRVTPSRECGIALYLKPVFPTLCICNTPFPLYFVSVFRLGITIRLSSVFVSVTVSVHIGIFVCGR</sequence>
<reference evidence="2 3" key="1">
    <citation type="journal article" date="2018" name="Nat. Ecol. Evol.">
        <title>Pezizomycetes genomes reveal the molecular basis of ectomycorrhizal truffle lifestyle.</title>
        <authorList>
            <person name="Murat C."/>
            <person name="Payen T."/>
            <person name="Noel B."/>
            <person name="Kuo A."/>
            <person name="Morin E."/>
            <person name="Chen J."/>
            <person name="Kohler A."/>
            <person name="Krizsan K."/>
            <person name="Balestrini R."/>
            <person name="Da Silva C."/>
            <person name="Montanini B."/>
            <person name="Hainaut M."/>
            <person name="Levati E."/>
            <person name="Barry K.W."/>
            <person name="Belfiori B."/>
            <person name="Cichocki N."/>
            <person name="Clum A."/>
            <person name="Dockter R.B."/>
            <person name="Fauchery L."/>
            <person name="Guy J."/>
            <person name="Iotti M."/>
            <person name="Le Tacon F."/>
            <person name="Lindquist E.A."/>
            <person name="Lipzen A."/>
            <person name="Malagnac F."/>
            <person name="Mello A."/>
            <person name="Molinier V."/>
            <person name="Miyauchi S."/>
            <person name="Poulain J."/>
            <person name="Riccioni C."/>
            <person name="Rubini A."/>
            <person name="Sitrit Y."/>
            <person name="Splivallo R."/>
            <person name="Traeger S."/>
            <person name="Wang M."/>
            <person name="Zifcakova L."/>
            <person name="Wipf D."/>
            <person name="Zambonelli A."/>
            <person name="Paolocci F."/>
            <person name="Nowrousian M."/>
            <person name="Ottonello S."/>
            <person name="Baldrian P."/>
            <person name="Spatafora J.W."/>
            <person name="Henrissat B."/>
            <person name="Nagy L.G."/>
            <person name="Aury J.M."/>
            <person name="Wincker P."/>
            <person name="Grigoriev I.V."/>
            <person name="Bonfante P."/>
            <person name="Martin F.M."/>
        </authorList>
    </citation>
    <scope>NUCLEOTIDE SEQUENCE [LARGE SCALE GENOMIC DNA]</scope>
    <source>
        <strain evidence="2 3">ATCC MYA-4762</strain>
    </source>
</reference>
<dbReference type="EMBL" id="ML121542">
    <property type="protein sequence ID" value="RPB24276.1"/>
    <property type="molecule type" value="Genomic_DNA"/>
</dbReference>
<keyword evidence="1" id="KW-0472">Membrane</keyword>
<name>A0A3N4LN91_9PEZI</name>
<dbReference type="InParanoid" id="A0A3N4LN91"/>
<organism evidence="2 3">
    <name type="scientific">Terfezia boudieri ATCC MYA-4762</name>
    <dbReference type="NCBI Taxonomy" id="1051890"/>
    <lineage>
        <taxon>Eukaryota</taxon>
        <taxon>Fungi</taxon>
        <taxon>Dikarya</taxon>
        <taxon>Ascomycota</taxon>
        <taxon>Pezizomycotina</taxon>
        <taxon>Pezizomycetes</taxon>
        <taxon>Pezizales</taxon>
        <taxon>Pezizaceae</taxon>
        <taxon>Terfezia</taxon>
    </lineage>
</organism>
<evidence type="ECO:0000313" key="2">
    <source>
        <dbReference type="EMBL" id="RPB24276.1"/>
    </source>
</evidence>
<accession>A0A3N4LN91</accession>
<proteinExistence type="predicted"/>
<protein>
    <submittedName>
        <fullName evidence="2">Uncharacterized protein</fullName>
    </submittedName>
</protein>
<dbReference type="AlphaFoldDB" id="A0A3N4LN91"/>
<dbReference type="Proteomes" id="UP000267821">
    <property type="component" value="Unassembled WGS sequence"/>
</dbReference>